<comment type="caution">
    <text evidence="1">The sequence shown here is derived from an EMBL/GenBank/DDBJ whole genome shotgun (WGS) entry which is preliminary data.</text>
</comment>
<evidence type="ECO:0000313" key="1">
    <source>
        <dbReference type="EMBL" id="PYC83436.1"/>
    </source>
</evidence>
<sequence length="186" mass="19192">MYCPGDIASTTLHGLPGLGRWTLDASALVLAAEPGDLLLYVYQAAIGAEFFARGPADTALHGGGMQLHDPVTTGLQPARIRLGEITNPGDPSSAVNELLQRAHAELAPQWTARGDGPLTTDALPVLDQACTRLAASRAAADAAEDARDLLVQRFAAGGLGPTALARPGLSASRVSQLTKHVRTGVA</sequence>
<reference evidence="1 2" key="1">
    <citation type="submission" date="2018-03" db="EMBL/GenBank/DDBJ databases">
        <title>Bioinformatic expansion and discovery of thiopeptide antibiotics.</title>
        <authorList>
            <person name="Schwalen C.J."/>
            <person name="Hudson G.A."/>
            <person name="Mitchell D.A."/>
        </authorList>
    </citation>
    <scope>NUCLEOTIDE SEQUENCE [LARGE SCALE GENOMIC DNA]</scope>
    <source>
        <strain evidence="1 2">ATCC 21389</strain>
    </source>
</reference>
<dbReference type="OrthoDB" id="4354921at2"/>
<protein>
    <submittedName>
        <fullName evidence="1">Uncharacterized protein</fullName>
    </submittedName>
</protein>
<evidence type="ECO:0000313" key="2">
    <source>
        <dbReference type="Proteomes" id="UP000248039"/>
    </source>
</evidence>
<dbReference type="RefSeq" id="WP_110667516.1">
    <property type="nucleotide sequence ID" value="NZ_PYBW01000028.1"/>
</dbReference>
<dbReference type="Proteomes" id="UP000248039">
    <property type="component" value="Unassembled WGS sequence"/>
</dbReference>
<name>A0A2V4NT47_9ACTN</name>
<keyword evidence="2" id="KW-1185">Reference proteome</keyword>
<dbReference type="AlphaFoldDB" id="A0A2V4NT47"/>
<dbReference type="EMBL" id="PYBW01000028">
    <property type="protein sequence ID" value="PYC83436.1"/>
    <property type="molecule type" value="Genomic_DNA"/>
</dbReference>
<proteinExistence type="predicted"/>
<gene>
    <name evidence="1" type="ORF">C7C46_08865</name>
</gene>
<accession>A0A2V4NT47</accession>
<organism evidence="1 2">
    <name type="scientific">Streptomyces tateyamensis</name>
    <dbReference type="NCBI Taxonomy" id="565073"/>
    <lineage>
        <taxon>Bacteria</taxon>
        <taxon>Bacillati</taxon>
        <taxon>Actinomycetota</taxon>
        <taxon>Actinomycetes</taxon>
        <taxon>Kitasatosporales</taxon>
        <taxon>Streptomycetaceae</taxon>
        <taxon>Streptomyces</taxon>
    </lineage>
</organism>